<gene>
    <name evidence="2" type="ORF">AJ79_10343</name>
</gene>
<sequence length="148" mass="17207">MARLYDDHQGDEGSRTNKCISLLVIPDGVKEPDPTINRDVDEEINFTYEKFQEMFEADPKDLYRRICQDIKAMLRVDAELAMHTEEHNNYQNEWNKGQEELVSMQHQLDTICTGDGSSQNRAPLKAEHSERIPDPSQFMGKEENDFEN</sequence>
<dbReference type="EMBL" id="PDNB01000491">
    <property type="protein sequence ID" value="PGG94960.1"/>
    <property type="molecule type" value="Genomic_DNA"/>
</dbReference>
<evidence type="ECO:0000313" key="2">
    <source>
        <dbReference type="EMBL" id="PGG94960.1"/>
    </source>
</evidence>
<feature type="compositionally biased region" description="Basic and acidic residues" evidence="1">
    <location>
        <begin position="124"/>
        <end position="133"/>
    </location>
</feature>
<accession>A0A2B7WEQ7</accession>
<protein>
    <submittedName>
        <fullName evidence="2">Uncharacterized protein</fullName>
    </submittedName>
</protein>
<comment type="caution">
    <text evidence="2">The sequence shown here is derived from an EMBL/GenBank/DDBJ whole genome shotgun (WGS) entry which is preliminary data.</text>
</comment>
<reference evidence="2 3" key="1">
    <citation type="submission" date="2017-10" db="EMBL/GenBank/DDBJ databases">
        <title>Comparative genomics in systemic dimorphic fungi from Ajellomycetaceae.</title>
        <authorList>
            <person name="Munoz J.F."/>
            <person name="Mcewen J.G."/>
            <person name="Clay O.K."/>
            <person name="Cuomo C.A."/>
        </authorList>
    </citation>
    <scope>NUCLEOTIDE SEQUENCE [LARGE SCALE GENOMIC DNA]</scope>
    <source>
        <strain evidence="2 3">UAMH5409</strain>
    </source>
</reference>
<evidence type="ECO:0000256" key="1">
    <source>
        <dbReference type="SAM" id="MobiDB-lite"/>
    </source>
</evidence>
<keyword evidence="3" id="KW-1185">Reference proteome</keyword>
<feature type="compositionally biased region" description="Polar residues" evidence="1">
    <location>
        <begin position="112"/>
        <end position="121"/>
    </location>
</feature>
<dbReference type="AlphaFoldDB" id="A0A2B7WEQ7"/>
<proteinExistence type="predicted"/>
<feature type="region of interest" description="Disordered" evidence="1">
    <location>
        <begin position="112"/>
        <end position="148"/>
    </location>
</feature>
<organism evidence="2 3">
    <name type="scientific">Helicocarpus griseus UAMH5409</name>
    <dbReference type="NCBI Taxonomy" id="1447875"/>
    <lineage>
        <taxon>Eukaryota</taxon>
        <taxon>Fungi</taxon>
        <taxon>Dikarya</taxon>
        <taxon>Ascomycota</taxon>
        <taxon>Pezizomycotina</taxon>
        <taxon>Eurotiomycetes</taxon>
        <taxon>Eurotiomycetidae</taxon>
        <taxon>Onygenales</taxon>
        <taxon>Ajellomycetaceae</taxon>
        <taxon>Helicocarpus</taxon>
    </lineage>
</organism>
<evidence type="ECO:0000313" key="3">
    <source>
        <dbReference type="Proteomes" id="UP000223968"/>
    </source>
</evidence>
<dbReference type="Proteomes" id="UP000223968">
    <property type="component" value="Unassembled WGS sequence"/>
</dbReference>
<name>A0A2B7WEQ7_9EURO</name>